<protein>
    <submittedName>
        <fullName evidence="2">Minor capsid protein</fullName>
    </submittedName>
</protein>
<name>A0A8S5MFJ7_9CAUD</name>
<sequence>MAGYWEKRQLETYKAGEMKVNQYFTKLEKAFNQTRRELQKTVESFYFRYAEENGLSYAAAQVRLDNEELGELQDFIDLSVKNIGKHSQIVNNLSIKARITRYQALEAQVDTMLCQLYATDYQDAAEQMMRDVYEESYYQTWYNIDQYRGFHAAFAQVDATAVEELLKYPFNGANFSSRLWKQKDHLQAQMMESITTMMVQGKNPQVLAGDFAKKMQSKKFDAYRLLHTESSFLMSEATHAGYQADGVEKYQILATLDSKTCGICGDKDGDIHEVDKAVVGDNMPPFHCFCRCTDVPYYDDMDLTDMSRVARDPETGGTYEVPADMTYPEWKDMFAGKASPPRPSGQKIQHIFTKQRGKEKAVAYQNENGVRFIYPQGYDKKQQKISPEKAMKVFEQVPDSLAKNIDVINFVDYPNPRDEYWERVYGIKDFVSYATGGNRRITFYANGNAVNSELTILETYLHEGGHIFDDEYKKAHGVTFSASGAYARAISLDEKHNGRKYISDYAQESRSEREDFADFVMGYFIDPDYYTITAPNRTRLIKEVLMP</sequence>
<evidence type="ECO:0000259" key="1">
    <source>
        <dbReference type="Pfam" id="PF04233"/>
    </source>
</evidence>
<reference evidence="2" key="1">
    <citation type="journal article" date="2021" name="Proc. Natl. Acad. Sci. U.S.A.">
        <title>A Catalog of Tens of Thousands of Viruses from Human Metagenomes Reveals Hidden Associations with Chronic Diseases.</title>
        <authorList>
            <person name="Tisza M.J."/>
            <person name="Buck C.B."/>
        </authorList>
    </citation>
    <scope>NUCLEOTIDE SEQUENCE</scope>
    <source>
        <strain evidence="2">Ctguh8</strain>
    </source>
</reference>
<dbReference type="InterPro" id="IPR024079">
    <property type="entry name" value="MetalloPept_cat_dom_sf"/>
</dbReference>
<evidence type="ECO:0000313" key="2">
    <source>
        <dbReference type="EMBL" id="DAD80699.1"/>
    </source>
</evidence>
<organism evidence="2">
    <name type="scientific">Myoviridae sp. ctguh8</name>
    <dbReference type="NCBI Taxonomy" id="2826682"/>
    <lineage>
        <taxon>Viruses</taxon>
        <taxon>Duplodnaviria</taxon>
        <taxon>Heunggongvirae</taxon>
        <taxon>Uroviricota</taxon>
        <taxon>Caudoviricetes</taxon>
    </lineage>
</organism>
<dbReference type="EMBL" id="BK014886">
    <property type="protein sequence ID" value="DAD80699.1"/>
    <property type="molecule type" value="Genomic_DNA"/>
</dbReference>
<dbReference type="GO" id="GO:0008237">
    <property type="term" value="F:metallopeptidase activity"/>
    <property type="evidence" value="ECO:0007669"/>
    <property type="project" value="InterPro"/>
</dbReference>
<dbReference type="Gene3D" id="3.40.390.10">
    <property type="entry name" value="Collagenase (Catalytic Domain)"/>
    <property type="match status" value="1"/>
</dbReference>
<dbReference type="Pfam" id="PF04233">
    <property type="entry name" value="Phage_Mu_F"/>
    <property type="match status" value="1"/>
</dbReference>
<feature type="domain" description="Phage head morphogenesis" evidence="1">
    <location>
        <begin position="192"/>
        <end position="293"/>
    </location>
</feature>
<proteinExistence type="predicted"/>
<dbReference type="InterPro" id="IPR006528">
    <property type="entry name" value="Phage_head_morphogenesis_dom"/>
</dbReference>
<accession>A0A8S5MFJ7</accession>
<dbReference type="NCBIfam" id="TIGR01641">
    <property type="entry name" value="phageSPP1_gp7"/>
    <property type="match status" value="1"/>
</dbReference>